<keyword evidence="2" id="KW-1185">Reference proteome</keyword>
<evidence type="ECO:0000313" key="1">
    <source>
        <dbReference type="EMBL" id="SED62595.1"/>
    </source>
</evidence>
<dbReference type="Proteomes" id="UP000183561">
    <property type="component" value="Unassembled WGS sequence"/>
</dbReference>
<dbReference type="OrthoDB" id="4406657at2"/>
<reference evidence="2" key="1">
    <citation type="submission" date="2016-10" db="EMBL/GenBank/DDBJ databases">
        <authorList>
            <person name="Varghese N."/>
            <person name="Submissions S."/>
        </authorList>
    </citation>
    <scope>NUCLEOTIDE SEQUENCE [LARGE SCALE GENOMIC DNA]</scope>
    <source>
        <strain evidence="2">DSM 44498</strain>
    </source>
</reference>
<sequence length="164" mass="16540">MRGAGKLLAGVGIATVIAAAGQGIAVAAPEDTTERVTTLQVPPIGMSPVLAAYFTVDAVTGRVPGVVRFRTVSECYVLNPISADTCIPGPGNAMRANAVRVHWLNVNTGATGAATIPIGTAGSTDSPRPEIDVATGSGRIVVGTMAPAEYPQALLPGFGTFDVP</sequence>
<name>A0A1H5C7M4_9NOCA</name>
<gene>
    <name evidence="1" type="ORF">SAMN04490239_9043</name>
</gene>
<dbReference type="AlphaFoldDB" id="A0A1H5C7M4"/>
<organism evidence="1 2">
    <name type="scientific">Rhodococcus koreensis</name>
    <dbReference type="NCBI Taxonomy" id="99653"/>
    <lineage>
        <taxon>Bacteria</taxon>
        <taxon>Bacillati</taxon>
        <taxon>Actinomycetota</taxon>
        <taxon>Actinomycetes</taxon>
        <taxon>Mycobacteriales</taxon>
        <taxon>Nocardiaceae</taxon>
        <taxon>Rhodococcus</taxon>
    </lineage>
</organism>
<dbReference type="EMBL" id="FNSV01000005">
    <property type="protein sequence ID" value="SED62595.1"/>
    <property type="molecule type" value="Genomic_DNA"/>
</dbReference>
<accession>A0A1H5C7M4</accession>
<evidence type="ECO:0000313" key="2">
    <source>
        <dbReference type="Proteomes" id="UP000183561"/>
    </source>
</evidence>
<dbReference type="RefSeq" id="WP_072943320.1">
    <property type="nucleotide sequence ID" value="NZ_CP070609.1"/>
</dbReference>
<proteinExistence type="predicted"/>
<protein>
    <submittedName>
        <fullName evidence="1">Uncharacterized protein</fullName>
    </submittedName>
</protein>